<dbReference type="Proteomes" id="UP000662904">
    <property type="component" value="Chromosome"/>
</dbReference>
<dbReference type="NCBIfam" id="TIGR01083">
    <property type="entry name" value="nth"/>
    <property type="match status" value="1"/>
</dbReference>
<dbReference type="EMBL" id="CP059066">
    <property type="protein sequence ID" value="QSQ07699.1"/>
    <property type="molecule type" value="Genomic_DNA"/>
</dbReference>
<dbReference type="SMART" id="SM00478">
    <property type="entry name" value="ENDO3c"/>
    <property type="match status" value="1"/>
</dbReference>
<keyword evidence="8 12" id="KW-0238">DNA-binding</keyword>
<dbReference type="Pfam" id="PF00730">
    <property type="entry name" value="HhH-GPD"/>
    <property type="match status" value="1"/>
</dbReference>
<comment type="function">
    <text evidence="12">DNA repair enzyme that has both DNA N-glycosylase activity and AP-lyase activity. The DNA N-glycosylase activity releases various damaged pyrimidines from DNA by cleaving the N-glycosidic bond, leaving an AP (apurinic/apyrimidinic) site. The AP-lyase activity cleaves the phosphodiester bond 3' to the AP site by a beta-elimination, leaving a 3'-terminal unsaturated sugar and a product with a terminal 5'-phosphate.</text>
</comment>
<evidence type="ECO:0000256" key="10">
    <source>
        <dbReference type="ARBA" id="ARBA00023239"/>
    </source>
</evidence>
<evidence type="ECO:0000313" key="14">
    <source>
        <dbReference type="EMBL" id="QSQ07699.1"/>
    </source>
</evidence>
<dbReference type="EC" id="4.2.99.18" evidence="12"/>
<dbReference type="KEGG" id="kme:H0A61_00015"/>
<evidence type="ECO:0000313" key="15">
    <source>
        <dbReference type="Proteomes" id="UP000662904"/>
    </source>
</evidence>
<dbReference type="InterPro" id="IPR005759">
    <property type="entry name" value="Nth"/>
</dbReference>
<dbReference type="PROSITE" id="PS00764">
    <property type="entry name" value="ENDONUCLEASE_III_1"/>
    <property type="match status" value="1"/>
</dbReference>
<evidence type="ECO:0000256" key="5">
    <source>
        <dbReference type="ARBA" id="ARBA00022801"/>
    </source>
</evidence>
<evidence type="ECO:0000256" key="6">
    <source>
        <dbReference type="ARBA" id="ARBA00023004"/>
    </source>
</evidence>
<dbReference type="InterPro" id="IPR003265">
    <property type="entry name" value="HhH-GPD_domain"/>
</dbReference>
<comment type="similarity">
    <text evidence="1 12">Belongs to the Nth/MutY family.</text>
</comment>
<dbReference type="RefSeq" id="WP_206707957.1">
    <property type="nucleotide sequence ID" value="NZ_CP059066.1"/>
</dbReference>
<keyword evidence="14" id="KW-0540">Nuclease</keyword>
<dbReference type="HAMAP" id="MF_00942">
    <property type="entry name" value="Nth"/>
    <property type="match status" value="1"/>
</dbReference>
<dbReference type="PROSITE" id="PS01155">
    <property type="entry name" value="ENDONUCLEASE_III_2"/>
    <property type="match status" value="1"/>
</dbReference>
<evidence type="ECO:0000256" key="11">
    <source>
        <dbReference type="ARBA" id="ARBA00023295"/>
    </source>
</evidence>
<dbReference type="PANTHER" id="PTHR10359">
    <property type="entry name" value="A/G-SPECIFIC ADENINE GLYCOSYLASE/ENDONUCLEASE III"/>
    <property type="match status" value="1"/>
</dbReference>
<dbReference type="CDD" id="cd00056">
    <property type="entry name" value="ENDO3c"/>
    <property type="match status" value="1"/>
</dbReference>
<evidence type="ECO:0000256" key="4">
    <source>
        <dbReference type="ARBA" id="ARBA00022763"/>
    </source>
</evidence>
<dbReference type="Gene3D" id="1.10.1670.10">
    <property type="entry name" value="Helix-hairpin-Helix base-excision DNA repair enzymes (C-terminal)"/>
    <property type="match status" value="1"/>
</dbReference>
<feature type="binding site" evidence="12">
    <location>
        <position position="197"/>
    </location>
    <ligand>
        <name>[4Fe-4S] cluster</name>
        <dbReference type="ChEBI" id="CHEBI:49883"/>
    </ligand>
</feature>
<evidence type="ECO:0000256" key="7">
    <source>
        <dbReference type="ARBA" id="ARBA00023014"/>
    </source>
</evidence>
<dbReference type="Gene3D" id="1.10.340.30">
    <property type="entry name" value="Hypothetical protein, domain 2"/>
    <property type="match status" value="1"/>
</dbReference>
<dbReference type="GO" id="GO:0019104">
    <property type="term" value="F:DNA N-glycosylase activity"/>
    <property type="evidence" value="ECO:0007669"/>
    <property type="project" value="UniProtKB-UniRule"/>
</dbReference>
<keyword evidence="10 12" id="KW-0456">Lyase</keyword>
<dbReference type="InterPro" id="IPR004035">
    <property type="entry name" value="Endouclease-III_FeS-bd_BS"/>
</dbReference>
<dbReference type="PANTHER" id="PTHR10359:SF18">
    <property type="entry name" value="ENDONUCLEASE III"/>
    <property type="match status" value="1"/>
</dbReference>
<keyword evidence="4 12" id="KW-0227">DNA damage</keyword>
<dbReference type="FunFam" id="1.10.340.30:FF:000001">
    <property type="entry name" value="Endonuclease III"/>
    <property type="match status" value="1"/>
</dbReference>
<feature type="domain" description="HhH-GPD" evidence="13">
    <location>
        <begin position="38"/>
        <end position="185"/>
    </location>
</feature>
<dbReference type="Pfam" id="PF00633">
    <property type="entry name" value="HHH"/>
    <property type="match status" value="1"/>
</dbReference>
<keyword evidence="11 12" id="KW-0326">Glycosidase</keyword>
<keyword evidence="14" id="KW-0255">Endonuclease</keyword>
<protein>
    <recommendedName>
        <fullName evidence="12">Endonuclease III</fullName>
        <ecNumber evidence="12">4.2.99.18</ecNumber>
    </recommendedName>
    <alternativeName>
        <fullName evidence="12">DNA-(apurinic or apyrimidinic site) lyase</fullName>
    </alternativeName>
</protein>
<keyword evidence="9 12" id="KW-0234">DNA repair</keyword>
<keyword evidence="6 12" id="KW-0408">Iron</keyword>
<sequence>MGENRIKEILKIFEKLYPDAKTALKYDTPFQLLVATMLAAQSTDKQVNKVTSRLFKKYSGPEDFARLNPEDLEKEIRGCGLYRNKSKNIIEASRVIIDKYKGEVPRNLNDLMSLPGVGRKTANVVLSNAFNMPAFAVDTHVFRVSNRIGLAHGKNVLEAEYQLMENIPEELWGKTHHWLIYHGRQVCRARNPKCQKCALIHLCENPQDCT</sequence>
<dbReference type="InterPro" id="IPR023170">
    <property type="entry name" value="HhH_base_excis_C"/>
</dbReference>
<comment type="cofactor">
    <cofactor evidence="12">
        <name>[4Fe-4S] cluster</name>
        <dbReference type="ChEBI" id="CHEBI:49883"/>
    </cofactor>
    <text evidence="12">Binds 1 [4Fe-4S] cluster.</text>
</comment>
<dbReference type="GO" id="GO:0006285">
    <property type="term" value="P:base-excision repair, AP site formation"/>
    <property type="evidence" value="ECO:0007669"/>
    <property type="project" value="TreeGrafter"/>
</dbReference>
<keyword evidence="3 12" id="KW-0479">Metal-binding</keyword>
<evidence type="ECO:0000256" key="2">
    <source>
        <dbReference type="ARBA" id="ARBA00022485"/>
    </source>
</evidence>
<dbReference type="PIRSF" id="PIRSF001435">
    <property type="entry name" value="Nth"/>
    <property type="match status" value="1"/>
</dbReference>
<feature type="binding site" evidence="12">
    <location>
        <position position="187"/>
    </location>
    <ligand>
        <name>[4Fe-4S] cluster</name>
        <dbReference type="ChEBI" id="CHEBI:49883"/>
    </ligand>
</feature>
<keyword evidence="7 12" id="KW-0411">Iron-sulfur</keyword>
<proteinExistence type="inferred from homology"/>
<dbReference type="GO" id="GO:0003677">
    <property type="term" value="F:DNA binding"/>
    <property type="evidence" value="ECO:0007669"/>
    <property type="project" value="UniProtKB-UniRule"/>
</dbReference>
<dbReference type="AlphaFoldDB" id="A0A8A0RJG9"/>
<reference evidence="14" key="1">
    <citation type="submission" date="2020-07" db="EMBL/GenBank/DDBJ databases">
        <title>Koleobacter methoxysyntrophicus gen. nov., sp. nov., a novel anaerobic bacterium isolated from deep subsurface oil field and proposal of Koleobacterales ord. nov. in the phylum Firmicutes.</title>
        <authorList>
            <person name="Sakamoto S."/>
            <person name="Tamaki H."/>
        </authorList>
    </citation>
    <scope>NUCLEOTIDE SEQUENCE</scope>
    <source>
        <strain evidence="14">NRmbB1</strain>
    </source>
</reference>
<dbReference type="InterPro" id="IPR011257">
    <property type="entry name" value="DNA_glycosylase"/>
</dbReference>
<keyword evidence="5 12" id="KW-0378">Hydrolase</keyword>
<dbReference type="FunFam" id="1.10.1670.10:FF:000001">
    <property type="entry name" value="Endonuclease III"/>
    <property type="match status" value="1"/>
</dbReference>
<evidence type="ECO:0000256" key="3">
    <source>
        <dbReference type="ARBA" id="ARBA00022723"/>
    </source>
</evidence>
<dbReference type="GO" id="GO:0140078">
    <property type="term" value="F:class I DNA-(apurinic or apyrimidinic site) endonuclease activity"/>
    <property type="evidence" value="ECO:0007669"/>
    <property type="project" value="UniProtKB-EC"/>
</dbReference>
<dbReference type="InterPro" id="IPR000445">
    <property type="entry name" value="HhH_motif"/>
</dbReference>
<keyword evidence="15" id="KW-1185">Reference proteome</keyword>
<evidence type="ECO:0000256" key="8">
    <source>
        <dbReference type="ARBA" id="ARBA00023125"/>
    </source>
</evidence>
<organism evidence="14 15">
    <name type="scientific">Koleobacter methoxysyntrophicus</name>
    <dbReference type="NCBI Taxonomy" id="2751313"/>
    <lineage>
        <taxon>Bacteria</taxon>
        <taxon>Bacillati</taxon>
        <taxon>Bacillota</taxon>
        <taxon>Clostridia</taxon>
        <taxon>Koleobacterales</taxon>
        <taxon>Koleobacteraceae</taxon>
        <taxon>Koleobacter</taxon>
    </lineage>
</organism>
<dbReference type="SUPFAM" id="SSF48150">
    <property type="entry name" value="DNA-glycosylase"/>
    <property type="match status" value="1"/>
</dbReference>
<keyword evidence="2 12" id="KW-0004">4Fe-4S</keyword>
<feature type="binding site" evidence="12">
    <location>
        <position position="203"/>
    </location>
    <ligand>
        <name>[4Fe-4S] cluster</name>
        <dbReference type="ChEBI" id="CHEBI:49883"/>
    </ligand>
</feature>
<evidence type="ECO:0000259" key="13">
    <source>
        <dbReference type="SMART" id="SM00478"/>
    </source>
</evidence>
<feature type="binding site" evidence="12">
    <location>
        <position position="194"/>
    </location>
    <ligand>
        <name>[4Fe-4S] cluster</name>
        <dbReference type="ChEBI" id="CHEBI:49883"/>
    </ligand>
</feature>
<dbReference type="InterPro" id="IPR004036">
    <property type="entry name" value="Endonuclease-III-like_CS2"/>
</dbReference>
<comment type="catalytic activity">
    <reaction evidence="12">
        <text>2'-deoxyribonucleotide-(2'-deoxyribose 5'-phosphate)-2'-deoxyribonucleotide-DNA = a 3'-end 2'-deoxyribonucleotide-(2,3-dehydro-2,3-deoxyribose 5'-phosphate)-DNA + a 5'-end 5'-phospho-2'-deoxyribonucleoside-DNA + H(+)</text>
        <dbReference type="Rhea" id="RHEA:66592"/>
        <dbReference type="Rhea" id="RHEA-COMP:13180"/>
        <dbReference type="Rhea" id="RHEA-COMP:16897"/>
        <dbReference type="Rhea" id="RHEA-COMP:17067"/>
        <dbReference type="ChEBI" id="CHEBI:15378"/>
        <dbReference type="ChEBI" id="CHEBI:136412"/>
        <dbReference type="ChEBI" id="CHEBI:157695"/>
        <dbReference type="ChEBI" id="CHEBI:167181"/>
        <dbReference type="EC" id="4.2.99.18"/>
    </reaction>
</comment>
<dbReference type="GO" id="GO:0046872">
    <property type="term" value="F:metal ion binding"/>
    <property type="evidence" value="ECO:0007669"/>
    <property type="project" value="UniProtKB-KW"/>
</dbReference>
<accession>A0A8A0RJG9</accession>
<gene>
    <name evidence="12 14" type="primary">nth</name>
    <name evidence="14" type="ORF">H0A61_00015</name>
</gene>
<evidence type="ECO:0000256" key="9">
    <source>
        <dbReference type="ARBA" id="ARBA00023204"/>
    </source>
</evidence>
<evidence type="ECO:0000256" key="1">
    <source>
        <dbReference type="ARBA" id="ARBA00008343"/>
    </source>
</evidence>
<dbReference type="GO" id="GO:0051539">
    <property type="term" value="F:4 iron, 4 sulfur cluster binding"/>
    <property type="evidence" value="ECO:0007669"/>
    <property type="project" value="UniProtKB-UniRule"/>
</dbReference>
<name>A0A8A0RJG9_9FIRM</name>
<evidence type="ECO:0000256" key="12">
    <source>
        <dbReference type="HAMAP-Rule" id="MF_00942"/>
    </source>
</evidence>